<reference key="2">
    <citation type="submission" date="2011-10" db="EMBL/GenBank/DDBJ databases">
        <title>The genome and transcriptome sequence of Clonorchis sinensis provide insights into the carcinogenic liver fluke.</title>
        <authorList>
            <person name="Wang X."/>
            <person name="Huang Y."/>
            <person name="Chen W."/>
            <person name="Liu H."/>
            <person name="Guo L."/>
            <person name="Chen Y."/>
            <person name="Luo F."/>
            <person name="Zhou W."/>
            <person name="Sun J."/>
            <person name="Mao Q."/>
            <person name="Liang P."/>
            <person name="Zhou C."/>
            <person name="Tian Y."/>
            <person name="Men J."/>
            <person name="Lv X."/>
            <person name="Huang L."/>
            <person name="Zhou J."/>
            <person name="Hu Y."/>
            <person name="Li R."/>
            <person name="Zhang F."/>
            <person name="Lei H."/>
            <person name="Li X."/>
            <person name="Hu X."/>
            <person name="Liang C."/>
            <person name="Xu J."/>
            <person name="Wu Z."/>
            <person name="Yu X."/>
        </authorList>
    </citation>
    <scope>NUCLEOTIDE SEQUENCE</scope>
    <source>
        <strain>Henan</strain>
    </source>
</reference>
<gene>
    <name evidence="1" type="ORF">CLF_105743</name>
</gene>
<organism evidence="1 2">
    <name type="scientific">Clonorchis sinensis</name>
    <name type="common">Chinese liver fluke</name>
    <dbReference type="NCBI Taxonomy" id="79923"/>
    <lineage>
        <taxon>Eukaryota</taxon>
        <taxon>Metazoa</taxon>
        <taxon>Spiralia</taxon>
        <taxon>Lophotrochozoa</taxon>
        <taxon>Platyhelminthes</taxon>
        <taxon>Trematoda</taxon>
        <taxon>Digenea</taxon>
        <taxon>Opisthorchiida</taxon>
        <taxon>Opisthorchiata</taxon>
        <taxon>Opisthorchiidae</taxon>
        <taxon>Clonorchis</taxon>
    </lineage>
</organism>
<dbReference type="Proteomes" id="UP000008909">
    <property type="component" value="Unassembled WGS sequence"/>
</dbReference>
<name>G7YE44_CLOSI</name>
<protein>
    <submittedName>
        <fullName evidence="1">Uncharacterized protein</fullName>
    </submittedName>
</protein>
<accession>G7YE44</accession>
<dbReference type="EMBL" id="DF143127">
    <property type="protein sequence ID" value="GAA51228.1"/>
    <property type="molecule type" value="Genomic_DNA"/>
</dbReference>
<proteinExistence type="predicted"/>
<evidence type="ECO:0000313" key="1">
    <source>
        <dbReference type="EMBL" id="GAA51228.1"/>
    </source>
</evidence>
<reference evidence="1" key="1">
    <citation type="journal article" date="2011" name="Genome Biol.">
        <title>The draft genome of the carcinogenic human liver fluke Clonorchis sinensis.</title>
        <authorList>
            <person name="Wang X."/>
            <person name="Chen W."/>
            <person name="Huang Y."/>
            <person name="Sun J."/>
            <person name="Men J."/>
            <person name="Liu H."/>
            <person name="Luo F."/>
            <person name="Guo L."/>
            <person name="Lv X."/>
            <person name="Deng C."/>
            <person name="Zhou C."/>
            <person name="Fan Y."/>
            <person name="Li X."/>
            <person name="Huang L."/>
            <person name="Hu Y."/>
            <person name="Liang C."/>
            <person name="Hu X."/>
            <person name="Xu J."/>
            <person name="Yu X."/>
        </authorList>
    </citation>
    <scope>NUCLEOTIDE SEQUENCE [LARGE SCALE GENOMIC DNA]</scope>
    <source>
        <strain evidence="1">Henan</strain>
    </source>
</reference>
<keyword evidence="2" id="KW-1185">Reference proteome</keyword>
<dbReference type="AlphaFoldDB" id="G7YE44"/>
<evidence type="ECO:0000313" key="2">
    <source>
        <dbReference type="Proteomes" id="UP000008909"/>
    </source>
</evidence>
<sequence>MQSTKQAAKQYIAEDDMSKHIQNRQAYTSNNLNTGVLKTLQRSPHYFINDEVEQEWRRWTSLSDTLSAVPTGQEILFTEFSRLKPSVSLNFTEFQKLTDSTTQCSYERFVFSPFRQMDGPVFQPARNSGGNLCRCVLPKAYLALTEPHLTTLSRAAQTYFASEFFSPSKTEKLIEKAEWLKHVLWPKNCPGRFIEKHLRMSDKKVQITAAKKSFHKEIPHTGGCVLSQLNRTIQVALWQINAAAQLTVTPMPLEVCHCYRSELQRQDETPRFSGMIERYRRTQGLISAIVHWSELPVLQSIQALARYDCTSKTERFTVLRSHVAFSHKCDHVHTCVWRTRHHVRSDGLYYLSDVTGSCPTGMGSPAQMNQTNGDAWHILPLRVWDRLLLSTKRLIDVFISLLIRFLLVYCNKDIVDKFFIGHYMMSNFAIMSWNDPISFSRKRWCAPVRCIDWVIRQRGECPRFCKGSIELLSPKKSQPSGCSNFISRDYDIGTGERNGVLYRAAYQQTRTKWLRTIRHETFVEKNSAVQRYIHRLFTRLLDRCRIFTRQHNQLPTIEGDVKLIECFCISGLAACTGKLTVDEYPEDIPEKELPDPKRRFRQHHNPKAMYIWRVYANLHKAHQ</sequence>